<proteinExistence type="predicted"/>
<comment type="caution">
    <text evidence="2">The sequence shown here is derived from an EMBL/GenBank/DDBJ whole genome shotgun (WGS) entry which is preliminary data.</text>
</comment>
<sequence>MPTLPRTVAVVHTPFWNAAEQESPEEEVQEVFTPRFIYFSMPEKMGHASHESRRRRREPKRDSQLRSHDGQFDQYSSQPKTNRPEQAPESAFSSPSITCNFNMTDFERFILSDTGKEAQTNKYSYYNITQPTKHSDMRPRKRKRVDGAKMAEKEIREYERWVFGTWENVFSGSYSYSG</sequence>
<dbReference type="AlphaFoldDB" id="A0A8H5PQH8"/>
<dbReference type="EMBL" id="JAAOAR010000091">
    <property type="protein sequence ID" value="KAF5600622.1"/>
    <property type="molecule type" value="Genomic_DNA"/>
</dbReference>
<protein>
    <submittedName>
        <fullName evidence="2">Uncharacterized protein</fullName>
    </submittedName>
</protein>
<evidence type="ECO:0000256" key="1">
    <source>
        <dbReference type="SAM" id="MobiDB-lite"/>
    </source>
</evidence>
<name>A0A8H5PQH8_9HYPO</name>
<reference evidence="2 3" key="1">
    <citation type="submission" date="2020-05" db="EMBL/GenBank/DDBJ databases">
        <title>Identification and distribution of gene clusters putatively required for synthesis of sphingolipid metabolism inhibitors in phylogenetically diverse species of the filamentous fungus Fusarium.</title>
        <authorList>
            <person name="Kim H.-S."/>
            <person name="Busman M."/>
            <person name="Brown D.W."/>
            <person name="Divon H."/>
            <person name="Uhlig S."/>
            <person name="Proctor R.H."/>
        </authorList>
    </citation>
    <scope>NUCLEOTIDE SEQUENCE [LARGE SCALE GENOMIC DNA]</scope>
    <source>
        <strain evidence="2 3">NRRL 25211</strain>
    </source>
</reference>
<accession>A0A8H5PQH8</accession>
<dbReference type="Proteomes" id="UP000544095">
    <property type="component" value="Unassembled WGS sequence"/>
</dbReference>
<feature type="compositionally biased region" description="Basic and acidic residues" evidence="1">
    <location>
        <begin position="59"/>
        <end position="71"/>
    </location>
</feature>
<evidence type="ECO:0000313" key="3">
    <source>
        <dbReference type="Proteomes" id="UP000544095"/>
    </source>
</evidence>
<feature type="region of interest" description="Disordered" evidence="1">
    <location>
        <begin position="43"/>
        <end position="96"/>
    </location>
</feature>
<evidence type="ECO:0000313" key="2">
    <source>
        <dbReference type="EMBL" id="KAF5600622.1"/>
    </source>
</evidence>
<gene>
    <name evidence="2" type="ORF">FPANT_2216</name>
</gene>
<keyword evidence="3" id="KW-1185">Reference proteome</keyword>
<organism evidence="2 3">
    <name type="scientific">Fusarium pseudoanthophilum</name>
    <dbReference type="NCBI Taxonomy" id="48495"/>
    <lineage>
        <taxon>Eukaryota</taxon>
        <taxon>Fungi</taxon>
        <taxon>Dikarya</taxon>
        <taxon>Ascomycota</taxon>
        <taxon>Pezizomycotina</taxon>
        <taxon>Sordariomycetes</taxon>
        <taxon>Hypocreomycetidae</taxon>
        <taxon>Hypocreales</taxon>
        <taxon>Nectriaceae</taxon>
        <taxon>Fusarium</taxon>
        <taxon>Fusarium fujikuroi species complex</taxon>
    </lineage>
</organism>